<dbReference type="RefSeq" id="XP_013871329.1">
    <property type="nucleotide sequence ID" value="XM_014015875.1"/>
</dbReference>
<evidence type="ECO:0000313" key="7">
    <source>
        <dbReference type="RefSeq" id="XP_013871329.1"/>
    </source>
</evidence>
<dbReference type="GO" id="GO:0003713">
    <property type="term" value="F:transcription coactivator activity"/>
    <property type="evidence" value="ECO:0007669"/>
    <property type="project" value="InterPro"/>
</dbReference>
<feature type="region of interest" description="Disordered" evidence="4">
    <location>
        <begin position="1257"/>
        <end position="1299"/>
    </location>
</feature>
<feature type="compositionally biased region" description="Polar residues" evidence="4">
    <location>
        <begin position="1276"/>
        <end position="1286"/>
    </location>
</feature>
<name>A0A2I4BUA2_AUSLI</name>
<dbReference type="Gene3D" id="3.30.40.10">
    <property type="entry name" value="Zinc/RING finger domain, C3HC4 (zinc finger)"/>
    <property type="match status" value="1"/>
</dbReference>
<sequence>MHPDSKVANHGKQVSSDGRSSVSQQQQQGAATHPGSKGPGSHGVKSNQMSLSSPGLKPVSQSASGVGGMMRNKSKRERSVSVDSGESRSTVPSVLETDAKGEGVMRSKRRCVLTKKQPYSGDEWCSGPDTDDEDKPRAGSQRLIQGLSDRLPAGLKPEPGAAVMRPGLKPEPPQPSQQLVYVFTTSLANSAAEAVMKGQTDSILQFHQQNVSQSKLEQGYPTGKLSSMSEKINSSSSPLTGTPKSQSGTPRPASTGAGGSLPPAGTPSSAGHSDNESCQSRPTGGNNSVAAHRSEVGAKAASGEPGDSVGGVALPGAALSPSGSPSILSAHLQGDAVQRSIDCLSKEQLEHRERSLQTLRDIERLFLRSATAGGPGDPGGSNNGPNNPSNLNNNAERSVIEDPENGTSNSGNCGGNMLTSALAAAPVGGMKKYEEPLQSMISQTQSLVGPALDSPQMESHLHQMSSPGDNMGPLLGPEGLSREQMAWRKLQEEYYQEKRRQQELQPPGHPQHFRMIPEVGMHGGSVMMRGPPPPYHSKLGDQQWGPTNLIRGGMGGNGRMLDLHQDGPRGPRFLGQIQRGQPGGGGFPGSPGGGLPMESIGPQRSSRPGMMWPDDMPNSVGGGGLFHGCYPGGPSPHFQGDSEFLTREEMFRIMEKRHVQGVSRFELDRLAKQQQGNMGARILETLGGPDFPNMGMGRGPPSGRGDPMDFPGSREMMGSPGACPQMRDLVESPLGSSVPMSMTPQMNIQQQQQMMLSQRLRGSHGGRGTLGEMFGPGIGASQNGRGGNKGMIPGPDGPFQFPGQGSFSEGPVDGPYLQQHGPEMFGPEATGPGQIGGTSRLSHLPLTEELRGPDLGSRHASDMSASVNPLASPSLPPPHQLKSPSLSQEPSPLLPSPNAQGLKSPISSGGHHPTFPPASGAGTPCSTSLKSPQIMGSSSLGLHSPANSPGQLKSPAMAMGSPAWTGEPKAALPSPGGLTGGKVVGNGGSSSTDTGQSHPPRSSSSTPISQPGSMNPSMPFTTSPDAPPSQNPLSLIMSQMSKYAVPSSTPLYHDAIKTIATSDDEMMPERPLLSGVSIGGSMGANQTAQMLVSQGSIGPQSAPQSPMGIIGQGQQHLSHDASGPVLSSPNQMGMPAMNSVIMGGGGAPDGMVPSNVSPLSQNQMAGFPRVQPPSLGPMHSPIGTMSQSFSQSNDGLLPHQQLQLLSKGHHQRAPHPSDSFASLPMGDGPDLSEVIRPTHSGIPEFDLSRIIPSEKPSSTLQYFPKSEPHQGPPPSQQLLKQLSASGPQHGGGPSCNPHLASLQSMAEQQLLPHPSHGGIRQNVGIPQPGSRGMVSAGGMGPMCPPGHMMGRAGLMPQQQQQQSAMMANSLLHHPSNPYAGMMPTQHNLMSPQNILMMQAKQRGMAIPGEPFGHQGPMMGPPHPQSGMMGQQSLRQRGMPLDSPIGYGSGGMANMPF</sequence>
<feature type="compositionally biased region" description="Polar residues" evidence="4">
    <location>
        <begin position="1095"/>
        <end position="1104"/>
    </location>
</feature>
<feature type="compositionally biased region" description="Low complexity" evidence="4">
    <location>
        <begin position="226"/>
        <end position="237"/>
    </location>
</feature>
<accession>A0A2I4BUA2</accession>
<feature type="compositionally biased region" description="Polar residues" evidence="4">
    <location>
        <begin position="44"/>
        <end position="64"/>
    </location>
</feature>
<dbReference type="OrthoDB" id="7668649at2759"/>
<dbReference type="STRING" id="52670.A0A2I4BUA2"/>
<feature type="region of interest" description="Disordered" evidence="4">
    <location>
        <begin position="775"/>
        <end position="1033"/>
    </location>
</feature>
<feature type="compositionally biased region" description="Gly residues" evidence="4">
    <location>
        <begin position="373"/>
        <end position="382"/>
    </location>
</feature>
<evidence type="ECO:0000313" key="9">
    <source>
        <dbReference type="RefSeq" id="XP_013871331.1"/>
    </source>
</evidence>
<dbReference type="GeneID" id="106522737"/>
<gene>
    <name evidence="7 8 9" type="primary">bcl9l</name>
</gene>
<dbReference type="InterPro" id="IPR013083">
    <property type="entry name" value="Znf_RING/FYVE/PHD"/>
</dbReference>
<feature type="compositionally biased region" description="Gly residues" evidence="4">
    <location>
        <begin position="581"/>
        <end position="595"/>
    </location>
</feature>
<feature type="region of interest" description="Disordered" evidence="4">
    <location>
        <begin position="1095"/>
        <end position="1128"/>
    </location>
</feature>
<dbReference type="InterPro" id="IPR015668">
    <property type="entry name" value="Bcl-9/Bcl-9l"/>
</dbReference>
<dbReference type="GO" id="GO:0060070">
    <property type="term" value="P:canonical Wnt signaling pathway"/>
    <property type="evidence" value="ECO:0007669"/>
    <property type="project" value="InterPro"/>
</dbReference>
<feature type="compositionally biased region" description="Polar residues" evidence="4">
    <location>
        <begin position="1014"/>
        <end position="1024"/>
    </location>
</feature>
<evidence type="ECO:0000256" key="3">
    <source>
        <dbReference type="ARBA" id="ARBA00023242"/>
    </source>
</evidence>
<feature type="region of interest" description="Disordered" evidence="4">
    <location>
        <begin position="579"/>
        <end position="608"/>
    </location>
</feature>
<feature type="domain" description="B-cell lymphoma 9 beta-catenin binding" evidence="5">
    <location>
        <begin position="344"/>
        <end position="380"/>
    </location>
</feature>
<feature type="compositionally biased region" description="Gly residues" evidence="4">
    <location>
        <begin position="775"/>
        <end position="789"/>
    </location>
</feature>
<feature type="compositionally biased region" description="Polar residues" evidence="4">
    <location>
        <begin position="238"/>
        <end position="249"/>
    </location>
</feature>
<keyword evidence="6" id="KW-1185">Reference proteome</keyword>
<evidence type="ECO:0000256" key="4">
    <source>
        <dbReference type="SAM" id="MobiDB-lite"/>
    </source>
</evidence>
<dbReference type="PANTHER" id="PTHR15185:SF3">
    <property type="entry name" value="B-CELL CLL_LYMPHOMA 9-LIKE PROTEIN"/>
    <property type="match status" value="1"/>
</dbReference>
<dbReference type="KEGG" id="alim:106522737"/>
<feature type="compositionally biased region" description="Low complexity" evidence="4">
    <location>
        <begin position="383"/>
        <end position="394"/>
    </location>
</feature>
<evidence type="ECO:0000313" key="6">
    <source>
        <dbReference type="Proteomes" id="UP000192220"/>
    </source>
</evidence>
<dbReference type="GO" id="GO:0045944">
    <property type="term" value="P:positive regulation of transcription by RNA polymerase II"/>
    <property type="evidence" value="ECO:0007669"/>
    <property type="project" value="TreeGrafter"/>
</dbReference>
<feature type="compositionally biased region" description="Low complexity" evidence="4">
    <location>
        <begin position="13"/>
        <end position="29"/>
    </location>
</feature>
<dbReference type="RefSeq" id="XP_013871331.1">
    <property type="nucleotide sequence ID" value="XM_014015877.1"/>
</dbReference>
<feature type="compositionally biased region" description="Basic and acidic residues" evidence="4">
    <location>
        <begin position="846"/>
        <end position="861"/>
    </location>
</feature>
<dbReference type="InterPro" id="IPR024670">
    <property type="entry name" value="BCL9_beta-catenin-bd_dom"/>
</dbReference>
<feature type="compositionally biased region" description="Low complexity" evidence="4">
    <location>
        <begin position="793"/>
        <end position="805"/>
    </location>
</feature>
<feature type="compositionally biased region" description="Low complexity" evidence="4">
    <location>
        <begin position="881"/>
        <end position="891"/>
    </location>
</feature>
<dbReference type="GO" id="GO:0008013">
    <property type="term" value="F:beta-catenin binding"/>
    <property type="evidence" value="ECO:0007669"/>
    <property type="project" value="InterPro"/>
</dbReference>
<evidence type="ECO:0000259" key="5">
    <source>
        <dbReference type="Pfam" id="PF11502"/>
    </source>
</evidence>
<evidence type="ECO:0000256" key="1">
    <source>
        <dbReference type="ARBA" id="ARBA00004123"/>
    </source>
</evidence>
<dbReference type="Proteomes" id="UP000192220">
    <property type="component" value="Unplaced"/>
</dbReference>
<feature type="region of interest" description="Disordered" evidence="4">
    <location>
        <begin position="1206"/>
        <end position="1238"/>
    </location>
</feature>
<dbReference type="Pfam" id="PF11502">
    <property type="entry name" value="BCL9"/>
    <property type="match status" value="1"/>
</dbReference>
<dbReference type="PANTHER" id="PTHR15185">
    <property type="entry name" value="BCL9"/>
    <property type="match status" value="1"/>
</dbReference>
<proteinExistence type="inferred from homology"/>
<reference evidence="7 8" key="1">
    <citation type="submission" date="2025-04" db="UniProtKB">
        <authorList>
            <consortium name="RefSeq"/>
        </authorList>
    </citation>
    <scope>IDENTIFICATION</scope>
    <source>
        <strain evidence="7 8">Quisiro</strain>
        <tissue evidence="7 8">Liver</tissue>
    </source>
</reference>
<evidence type="ECO:0000313" key="8">
    <source>
        <dbReference type="RefSeq" id="XP_013871330.1"/>
    </source>
</evidence>
<dbReference type="GO" id="GO:0030512">
    <property type="term" value="P:negative regulation of transforming growth factor beta receptor signaling pathway"/>
    <property type="evidence" value="ECO:0007669"/>
    <property type="project" value="TreeGrafter"/>
</dbReference>
<feature type="region of interest" description="Disordered" evidence="4">
    <location>
        <begin position="211"/>
        <end position="325"/>
    </location>
</feature>
<feature type="compositionally biased region" description="Low complexity" evidence="4">
    <location>
        <begin position="997"/>
        <end position="1013"/>
    </location>
</feature>
<feature type="region of interest" description="Disordered" evidence="4">
    <location>
        <begin position="1"/>
        <end position="176"/>
    </location>
</feature>
<keyword evidence="3" id="KW-0539">Nucleus</keyword>
<dbReference type="GO" id="GO:1990907">
    <property type="term" value="C:beta-catenin-TCF complex"/>
    <property type="evidence" value="ECO:0007669"/>
    <property type="project" value="TreeGrafter"/>
</dbReference>
<dbReference type="CTD" id="283149"/>
<comment type="subcellular location">
    <subcellularLocation>
        <location evidence="1">Nucleus</location>
    </subcellularLocation>
</comment>
<feature type="compositionally biased region" description="Polar residues" evidence="4">
    <location>
        <begin position="924"/>
        <end position="951"/>
    </location>
</feature>
<organism evidence="6 9">
    <name type="scientific">Austrofundulus limnaeus</name>
    <name type="common">Annual killifish</name>
    <dbReference type="NCBI Taxonomy" id="52670"/>
    <lineage>
        <taxon>Eukaryota</taxon>
        <taxon>Metazoa</taxon>
        <taxon>Chordata</taxon>
        <taxon>Craniata</taxon>
        <taxon>Vertebrata</taxon>
        <taxon>Euteleostomi</taxon>
        <taxon>Actinopterygii</taxon>
        <taxon>Neopterygii</taxon>
        <taxon>Teleostei</taxon>
        <taxon>Neoteleostei</taxon>
        <taxon>Acanthomorphata</taxon>
        <taxon>Ovalentaria</taxon>
        <taxon>Atherinomorphae</taxon>
        <taxon>Cyprinodontiformes</taxon>
        <taxon>Rivulidae</taxon>
        <taxon>Austrofundulus</taxon>
    </lineage>
</organism>
<protein>
    <submittedName>
        <fullName evidence="7 8">B-cell CLL/lymphoma 9-like protein</fullName>
    </submittedName>
</protein>
<dbReference type="RefSeq" id="XP_013871330.1">
    <property type="nucleotide sequence ID" value="XM_014015876.1"/>
</dbReference>
<evidence type="ECO:0000256" key="2">
    <source>
        <dbReference type="ARBA" id="ARBA00009200"/>
    </source>
</evidence>
<feature type="region of interest" description="Disordered" evidence="4">
    <location>
        <begin position="369"/>
        <end position="395"/>
    </location>
</feature>
<feature type="compositionally biased region" description="Low complexity" evidence="4">
    <location>
        <begin position="314"/>
        <end position="325"/>
    </location>
</feature>
<comment type="similarity">
    <text evidence="2">Belongs to the BCL9 family.</text>
</comment>
<feature type="compositionally biased region" description="Gly residues" evidence="4">
    <location>
        <begin position="977"/>
        <end position="988"/>
    </location>
</feature>
<feature type="compositionally biased region" description="Polar residues" evidence="4">
    <location>
        <begin position="266"/>
        <end position="289"/>
    </location>
</feature>
<feature type="compositionally biased region" description="Polar residues" evidence="4">
    <location>
        <begin position="898"/>
        <end position="907"/>
    </location>
</feature>
<feature type="compositionally biased region" description="Polar residues" evidence="4">
    <location>
        <begin position="81"/>
        <end position="92"/>
    </location>
</feature>